<dbReference type="InterPro" id="IPR002110">
    <property type="entry name" value="Ankyrin_rpt"/>
</dbReference>
<dbReference type="EMBL" id="BEYU01000004">
    <property type="protein sequence ID" value="GBG24134.1"/>
    <property type="molecule type" value="Genomic_DNA"/>
</dbReference>
<comment type="caution">
    <text evidence="2">The sequence shown here is derived from an EMBL/GenBank/DDBJ whole genome shotgun (WGS) entry which is preliminary data.</text>
</comment>
<dbReference type="PROSITE" id="PS50297">
    <property type="entry name" value="ANK_REP_REGION"/>
    <property type="match status" value="1"/>
</dbReference>
<dbReference type="SUPFAM" id="SSF48403">
    <property type="entry name" value="Ankyrin repeat"/>
    <property type="match status" value="1"/>
</dbReference>
<feature type="repeat" description="ANK" evidence="1">
    <location>
        <begin position="110"/>
        <end position="134"/>
    </location>
</feature>
<evidence type="ECO:0000313" key="2">
    <source>
        <dbReference type="EMBL" id="GBG24134.1"/>
    </source>
</evidence>
<dbReference type="Proteomes" id="UP000241890">
    <property type="component" value="Unassembled WGS sequence"/>
</dbReference>
<evidence type="ECO:0000313" key="3">
    <source>
        <dbReference type="Proteomes" id="UP000241890"/>
    </source>
</evidence>
<dbReference type="PROSITE" id="PS50088">
    <property type="entry name" value="ANK_REPEAT"/>
    <property type="match status" value="1"/>
</dbReference>
<proteinExistence type="predicted"/>
<dbReference type="Pfam" id="PF12796">
    <property type="entry name" value="Ank_2"/>
    <property type="match status" value="1"/>
</dbReference>
<dbReference type="InParanoid" id="A0A2R5G8Z5"/>
<keyword evidence="1" id="KW-0040">ANK repeat</keyword>
<organism evidence="2 3">
    <name type="scientific">Hondaea fermentalgiana</name>
    <dbReference type="NCBI Taxonomy" id="2315210"/>
    <lineage>
        <taxon>Eukaryota</taxon>
        <taxon>Sar</taxon>
        <taxon>Stramenopiles</taxon>
        <taxon>Bigyra</taxon>
        <taxon>Labyrinthulomycetes</taxon>
        <taxon>Thraustochytrida</taxon>
        <taxon>Thraustochytriidae</taxon>
        <taxon>Hondaea</taxon>
    </lineage>
</organism>
<dbReference type="InterPro" id="IPR036770">
    <property type="entry name" value="Ankyrin_rpt-contain_sf"/>
</dbReference>
<keyword evidence="3" id="KW-1185">Reference proteome</keyword>
<accession>A0A2R5G8Z5</accession>
<reference evidence="2 3" key="1">
    <citation type="submission" date="2017-12" db="EMBL/GenBank/DDBJ databases">
        <title>Sequencing, de novo assembly and annotation of complete genome of a new Thraustochytrid species, strain FCC1311.</title>
        <authorList>
            <person name="Sedici K."/>
            <person name="Godart F."/>
            <person name="Aiese Cigliano R."/>
            <person name="Sanseverino W."/>
            <person name="Barakat M."/>
            <person name="Ortet P."/>
            <person name="Marechal E."/>
            <person name="Cagnac O."/>
            <person name="Amato A."/>
        </authorList>
    </citation>
    <scope>NUCLEOTIDE SEQUENCE [LARGE SCALE GENOMIC DNA]</scope>
</reference>
<sequence length="223" mass="24144">MDELSGEPDASKALTDESVFEGWPALLWGREKELAERLMSAVEDGDTHKADVVLDEYCAAFPEKAMAILNVRKTNQRCEFPLAIAASLNDVSTMQLLISRGCCLRCQTASNESALHFAAITGSLDAVELLLDKGLTEFLFVPSSSAGDLLVDQVLDELTDCVESNESDAAVSLEAVALRILDAGPHCARETAERVSAVAWDSICADLQESLADVVARARRNRR</sequence>
<evidence type="ECO:0000256" key="1">
    <source>
        <dbReference type="PROSITE-ProRule" id="PRU00023"/>
    </source>
</evidence>
<dbReference type="AlphaFoldDB" id="A0A2R5G8Z5"/>
<dbReference type="Gene3D" id="1.25.40.20">
    <property type="entry name" value="Ankyrin repeat-containing domain"/>
    <property type="match status" value="1"/>
</dbReference>
<gene>
    <name evidence="2" type="ORF">FCC1311_003522</name>
</gene>
<name>A0A2R5G8Z5_9STRA</name>
<dbReference type="OrthoDB" id="194358at2759"/>
<protein>
    <submittedName>
        <fullName evidence="2">Ankyrin-1</fullName>
    </submittedName>
</protein>